<name>A0A1E7FAK7_9STRA</name>
<evidence type="ECO:0000313" key="9">
    <source>
        <dbReference type="Proteomes" id="UP000095751"/>
    </source>
</evidence>
<dbReference type="SUPFAM" id="SSF50129">
    <property type="entry name" value="GroES-like"/>
    <property type="match status" value="1"/>
</dbReference>
<dbReference type="InterPro" id="IPR011032">
    <property type="entry name" value="GroES-like_sf"/>
</dbReference>
<dbReference type="Gene3D" id="3.90.180.10">
    <property type="entry name" value="Medium-chain alcohol dehydrogenases, catalytic domain"/>
    <property type="match status" value="1"/>
</dbReference>
<evidence type="ECO:0000256" key="5">
    <source>
        <dbReference type="ARBA" id="ARBA00023002"/>
    </source>
</evidence>
<keyword evidence="3" id="KW-0479">Metal-binding</keyword>
<dbReference type="Gene3D" id="3.40.50.720">
    <property type="entry name" value="NAD(P)-binding Rossmann-like Domain"/>
    <property type="match status" value="1"/>
</dbReference>
<dbReference type="GO" id="GO:0016491">
    <property type="term" value="F:oxidoreductase activity"/>
    <property type="evidence" value="ECO:0007669"/>
    <property type="project" value="UniProtKB-KW"/>
</dbReference>
<evidence type="ECO:0000256" key="4">
    <source>
        <dbReference type="ARBA" id="ARBA00022833"/>
    </source>
</evidence>
<dbReference type="InParanoid" id="A0A1E7FAK7"/>
<comment type="similarity">
    <text evidence="2">Belongs to the zinc-containing alcohol dehydrogenase family.</text>
</comment>
<dbReference type="InterPro" id="IPR013149">
    <property type="entry name" value="ADH-like_C"/>
</dbReference>
<keyword evidence="9" id="KW-1185">Reference proteome</keyword>
<evidence type="ECO:0000256" key="2">
    <source>
        <dbReference type="ARBA" id="ARBA00008072"/>
    </source>
</evidence>
<evidence type="ECO:0000259" key="7">
    <source>
        <dbReference type="Pfam" id="PF08240"/>
    </source>
</evidence>
<dbReference type="OrthoDB" id="3941538at2759"/>
<comment type="cofactor">
    <cofactor evidence="1">
        <name>Zn(2+)</name>
        <dbReference type="ChEBI" id="CHEBI:29105"/>
    </cofactor>
</comment>
<dbReference type="PANTHER" id="PTHR43350:SF2">
    <property type="entry name" value="GROES-LIKE ZINC-BINDING ALCOHOL DEHYDROGENASE FAMILY PROTEIN"/>
    <property type="match status" value="1"/>
</dbReference>
<dbReference type="InterPro" id="IPR036291">
    <property type="entry name" value="NAD(P)-bd_dom_sf"/>
</dbReference>
<keyword evidence="4" id="KW-0862">Zinc</keyword>
<accession>A0A1E7FAK7</accession>
<dbReference type="AlphaFoldDB" id="A0A1E7FAK7"/>
<protein>
    <submittedName>
        <fullName evidence="8">GroES-like protein</fullName>
    </submittedName>
</protein>
<dbReference type="InterPro" id="IPR013154">
    <property type="entry name" value="ADH-like_N"/>
</dbReference>
<reference evidence="8 9" key="1">
    <citation type="submission" date="2016-09" db="EMBL/GenBank/DDBJ databases">
        <title>Extensive genetic diversity and differential bi-allelic expression allows diatom success in the polar Southern Ocean.</title>
        <authorList>
            <consortium name="DOE Joint Genome Institute"/>
            <person name="Mock T."/>
            <person name="Otillar R.P."/>
            <person name="Strauss J."/>
            <person name="Dupont C."/>
            <person name="Frickenhaus S."/>
            <person name="Maumus F."/>
            <person name="Mcmullan M."/>
            <person name="Sanges R."/>
            <person name="Schmutz J."/>
            <person name="Toseland A."/>
            <person name="Valas R."/>
            <person name="Veluchamy A."/>
            <person name="Ward B.J."/>
            <person name="Allen A."/>
            <person name="Barry K."/>
            <person name="Falciatore A."/>
            <person name="Ferrante M."/>
            <person name="Fortunato A.E."/>
            <person name="Gloeckner G."/>
            <person name="Gruber A."/>
            <person name="Hipkin R."/>
            <person name="Janech M."/>
            <person name="Kroth P."/>
            <person name="Leese F."/>
            <person name="Lindquist E."/>
            <person name="Lyon B.R."/>
            <person name="Martin J."/>
            <person name="Mayer C."/>
            <person name="Parker M."/>
            <person name="Quesneville H."/>
            <person name="Raymond J."/>
            <person name="Uhlig C."/>
            <person name="Valentin K.U."/>
            <person name="Worden A.Z."/>
            <person name="Armbrust E.V."/>
            <person name="Bowler C."/>
            <person name="Green B."/>
            <person name="Moulton V."/>
            <person name="Van Oosterhout C."/>
            <person name="Grigoriev I."/>
        </authorList>
    </citation>
    <scope>NUCLEOTIDE SEQUENCE [LARGE SCALE GENOMIC DNA]</scope>
    <source>
        <strain evidence="8 9">CCMP1102</strain>
    </source>
</reference>
<feature type="domain" description="Alcohol dehydrogenase-like N-terminal" evidence="7">
    <location>
        <begin position="7"/>
        <end position="128"/>
    </location>
</feature>
<dbReference type="SUPFAM" id="SSF51735">
    <property type="entry name" value="NAD(P)-binding Rossmann-fold domains"/>
    <property type="match status" value="1"/>
</dbReference>
<proteinExistence type="inferred from homology"/>
<dbReference type="Pfam" id="PF08240">
    <property type="entry name" value="ADH_N"/>
    <property type="match status" value="1"/>
</dbReference>
<feature type="domain" description="Alcohol dehydrogenase-like C-terminal" evidence="6">
    <location>
        <begin position="193"/>
        <end position="295"/>
    </location>
</feature>
<evidence type="ECO:0000259" key="6">
    <source>
        <dbReference type="Pfam" id="PF00107"/>
    </source>
</evidence>
<dbReference type="Pfam" id="PF00107">
    <property type="entry name" value="ADH_zinc_N"/>
    <property type="match status" value="1"/>
</dbReference>
<dbReference type="PANTHER" id="PTHR43350">
    <property type="entry name" value="NAD-DEPENDENT ALCOHOL DEHYDROGENASE"/>
    <property type="match status" value="1"/>
</dbReference>
<keyword evidence="5" id="KW-0560">Oxidoreductase</keyword>
<evidence type="ECO:0000313" key="8">
    <source>
        <dbReference type="EMBL" id="OEU15210.1"/>
    </source>
</evidence>
<evidence type="ECO:0000256" key="3">
    <source>
        <dbReference type="ARBA" id="ARBA00022723"/>
    </source>
</evidence>
<dbReference type="KEGG" id="fcy:FRACYDRAFT_208777"/>
<dbReference type="Proteomes" id="UP000095751">
    <property type="component" value="Unassembled WGS sequence"/>
</dbReference>
<organism evidence="8 9">
    <name type="scientific">Fragilariopsis cylindrus CCMP1102</name>
    <dbReference type="NCBI Taxonomy" id="635003"/>
    <lineage>
        <taxon>Eukaryota</taxon>
        <taxon>Sar</taxon>
        <taxon>Stramenopiles</taxon>
        <taxon>Ochrophyta</taxon>
        <taxon>Bacillariophyta</taxon>
        <taxon>Bacillariophyceae</taxon>
        <taxon>Bacillariophycidae</taxon>
        <taxon>Bacillariales</taxon>
        <taxon>Bacillariaceae</taxon>
        <taxon>Fragilariopsis</taxon>
    </lineage>
</organism>
<sequence>MVVPLKNEAKIKVLRAGVCNTDLEILQGYMGFTGVLGHEFVGVVEEINTDDESIKEKWLNKRVCGDINVGCSSCNVCLNFPHDRNVKGNCPMMSRNHCPTRSVLGILNRNGTIAEYLTLPVSNLHEVPSHVSDEVAVFAEPLAAACRIVEQGLVRVIPPDKVAILGDGKLGLMIAEVLGREHSTRLGCSKYPKPILFGKHKHKLDLVRESAGVDCRSVSDCKDEKAFNGVSAEYAGQFDVVVDATGSPAGLSLASGLCRPMGTLVLKSTCAAGEKFNAAPFVIDELRVVGSRCGPIDKALDLLAITNDNKIDGSGNDSSNNKKANIRPLNVVKYITRTFPLSEAVAAIKCAAEKSTMKVQIICNES</sequence>
<dbReference type="EMBL" id="KV784359">
    <property type="protein sequence ID" value="OEU15210.1"/>
    <property type="molecule type" value="Genomic_DNA"/>
</dbReference>
<dbReference type="GO" id="GO:0046872">
    <property type="term" value="F:metal ion binding"/>
    <property type="evidence" value="ECO:0007669"/>
    <property type="project" value="UniProtKB-KW"/>
</dbReference>
<evidence type="ECO:0000256" key="1">
    <source>
        <dbReference type="ARBA" id="ARBA00001947"/>
    </source>
</evidence>
<gene>
    <name evidence="8" type="ORF">FRACYDRAFT_208777</name>
</gene>